<dbReference type="RefSeq" id="WP_071803231.1">
    <property type="nucleotide sequence ID" value="NZ_MEIA01000014.1"/>
</dbReference>
<dbReference type="AlphaFoldDB" id="A0A1K0FSJ0"/>
<evidence type="ECO:0000256" key="3">
    <source>
        <dbReference type="ARBA" id="ARBA00023163"/>
    </source>
</evidence>
<dbReference type="PANTHER" id="PTHR30055">
    <property type="entry name" value="HTH-TYPE TRANSCRIPTIONAL REGULATOR RUTR"/>
    <property type="match status" value="1"/>
</dbReference>
<dbReference type="InterPro" id="IPR040611">
    <property type="entry name" value="AlkX_C"/>
</dbReference>
<accession>A0A1K0FSJ0</accession>
<dbReference type="InterPro" id="IPR009057">
    <property type="entry name" value="Homeodomain-like_sf"/>
</dbReference>
<dbReference type="Pfam" id="PF18556">
    <property type="entry name" value="TetR_C_35"/>
    <property type="match status" value="1"/>
</dbReference>
<feature type="domain" description="HTH tetR-type" evidence="5">
    <location>
        <begin position="13"/>
        <end position="73"/>
    </location>
</feature>
<evidence type="ECO:0000256" key="1">
    <source>
        <dbReference type="ARBA" id="ARBA00023015"/>
    </source>
</evidence>
<dbReference type="EMBL" id="MEIA01000014">
    <property type="protein sequence ID" value="OJF15640.1"/>
    <property type="molecule type" value="Genomic_DNA"/>
</dbReference>
<protein>
    <submittedName>
        <fullName evidence="6">TetR family transcriptional regulator</fullName>
    </submittedName>
</protein>
<dbReference type="Gene3D" id="1.10.357.10">
    <property type="entry name" value="Tetracycline Repressor, domain 2"/>
    <property type="match status" value="1"/>
</dbReference>
<evidence type="ECO:0000256" key="2">
    <source>
        <dbReference type="ARBA" id="ARBA00023125"/>
    </source>
</evidence>
<dbReference type="InterPro" id="IPR001647">
    <property type="entry name" value="HTH_TetR"/>
</dbReference>
<keyword evidence="3" id="KW-0804">Transcription</keyword>
<dbReference type="Proteomes" id="UP000182486">
    <property type="component" value="Unassembled WGS sequence"/>
</dbReference>
<dbReference type="GO" id="GO:0000976">
    <property type="term" value="F:transcription cis-regulatory region binding"/>
    <property type="evidence" value="ECO:0007669"/>
    <property type="project" value="TreeGrafter"/>
</dbReference>
<feature type="DNA-binding region" description="H-T-H motif" evidence="4">
    <location>
        <begin position="36"/>
        <end position="55"/>
    </location>
</feature>
<sequence length="196" mass="20786">MTSAPSYRAANRTRLRESLIAAARELTIAHGWENVRMVDVAKCVGVSRQTVYNEFEGRSGLAQALALTEVEHFVAAVRKELFAQGADVRGAAYAAILHSLQEAADNPLVRAILTSARGGADELLPYLTTRAEAVLQAAGAAVQEWAAAHLPDADPATLSLAGESIIRLTVSHIVLPLAPPATAAADLAEVFVRLLR</sequence>
<name>A0A1K0FSJ0_9ACTN</name>
<keyword evidence="1" id="KW-0805">Transcription regulation</keyword>
<comment type="caution">
    <text evidence="6">The sequence shown here is derived from an EMBL/GenBank/DDBJ whole genome shotgun (WGS) entry which is preliminary data.</text>
</comment>
<evidence type="ECO:0000313" key="7">
    <source>
        <dbReference type="Proteomes" id="UP000182486"/>
    </source>
</evidence>
<dbReference type="Pfam" id="PF00440">
    <property type="entry name" value="TetR_N"/>
    <property type="match status" value="1"/>
</dbReference>
<keyword evidence="2 4" id="KW-0238">DNA-binding</keyword>
<organism evidence="6 7">
    <name type="scientific">Couchioplanes caeruleus subsp. caeruleus</name>
    <dbReference type="NCBI Taxonomy" id="56427"/>
    <lineage>
        <taxon>Bacteria</taxon>
        <taxon>Bacillati</taxon>
        <taxon>Actinomycetota</taxon>
        <taxon>Actinomycetes</taxon>
        <taxon>Micromonosporales</taxon>
        <taxon>Micromonosporaceae</taxon>
        <taxon>Couchioplanes</taxon>
    </lineage>
</organism>
<dbReference type="PANTHER" id="PTHR30055:SF234">
    <property type="entry name" value="HTH-TYPE TRANSCRIPTIONAL REGULATOR BETI"/>
    <property type="match status" value="1"/>
</dbReference>
<evidence type="ECO:0000313" key="6">
    <source>
        <dbReference type="EMBL" id="OJF15640.1"/>
    </source>
</evidence>
<proteinExistence type="predicted"/>
<dbReference type="InterPro" id="IPR050109">
    <property type="entry name" value="HTH-type_TetR-like_transc_reg"/>
</dbReference>
<dbReference type="PROSITE" id="PS50977">
    <property type="entry name" value="HTH_TETR_2"/>
    <property type="match status" value="1"/>
</dbReference>
<gene>
    <name evidence="6" type="ORF">BG844_03270</name>
</gene>
<evidence type="ECO:0000259" key="5">
    <source>
        <dbReference type="PROSITE" id="PS50977"/>
    </source>
</evidence>
<dbReference type="GO" id="GO:0003700">
    <property type="term" value="F:DNA-binding transcription factor activity"/>
    <property type="evidence" value="ECO:0007669"/>
    <property type="project" value="TreeGrafter"/>
</dbReference>
<dbReference type="SUPFAM" id="SSF46689">
    <property type="entry name" value="Homeodomain-like"/>
    <property type="match status" value="1"/>
</dbReference>
<keyword evidence="7" id="KW-1185">Reference proteome</keyword>
<evidence type="ECO:0000256" key="4">
    <source>
        <dbReference type="PROSITE-ProRule" id="PRU00335"/>
    </source>
</evidence>
<reference evidence="6 7" key="1">
    <citation type="submission" date="2016-09" db="EMBL/GenBank/DDBJ databases">
        <title>Couchioplanes caeruleus draft genome sequence.</title>
        <authorList>
            <person name="Sheehan J."/>
            <person name="Caffrey P."/>
        </authorList>
    </citation>
    <scope>NUCLEOTIDE SEQUENCE [LARGE SCALE GENOMIC DNA]</scope>
    <source>
        <strain evidence="6 7">DSM 43634</strain>
    </source>
</reference>